<dbReference type="InterPro" id="IPR036770">
    <property type="entry name" value="Ankyrin_rpt-contain_sf"/>
</dbReference>
<dbReference type="InterPro" id="IPR002110">
    <property type="entry name" value="Ankyrin_rpt"/>
</dbReference>
<dbReference type="InterPro" id="IPR043379">
    <property type="entry name" value="ANKAR"/>
</dbReference>
<sequence>MGSKVAEEVFLASKQATQYFEKMDKNLFYHAGALIDSDWFLSGKKEEPGEATWLKGLAPPDNTEGHYVIAFPHSSASCKHTSNELHQLVRELVTGLYIFQQTPSIALDGNHDGSMATSLPSAYVDTFLGQTLFSMDYFIKSLLHGSTVPLREKRARIIEKWRKVVSESPTKLPELYKEYGLISMEDDPELGSELYHERSEVHHRFPARLVDHTLSAAGLTPRLSSGEDQAVHNAHVSRDVFLRYLDQVSLGLMLGQGPVQQDGSLIFLDPLVTVFPCVTVSNLKKGEEDVLPHLHAYLQKQSSFVQENLLKKSSIAHVVELLQFVSFIIVLLATLRQTHKTINCQSLQPPMNPDTLNTDREVPPFLPTPSSRWSPHISDHHYTSAHGKIAFHKGQVPVVALKPELRQAKEEILTKALNHPREATTITVDGTSYTLVVIKLDDYYPKFPRWIHAMVQELKSQVIKLPPISDARIQDFLRRPLGLRHASKLKTIHSLLRPCIEKNLTGPLSVLLKRTTKTRLCKPDEDGLSLLHFAASHGQSEAVSLLIHYQADPHQPCPGTSTLPIHLAAQSGDLDTVCCLLQHGAQLSAADDKGWSPIHHAAFHNYSVIIRHFAFLDNDCVNLIAESDGNTPLLLAAENGGIDSVKILLHFGANISAMNRLGHNIIHKAASKHHCNILLYLVELNSPQLPLWESLAGMLKEDIASGLPHVSACALDSLMRAKPSCYQALYDTGAIKQLMELAKSQDERLQYLSIQVLADISHDKIMRETLAPSIPNLVKHLSSSNDRLQSCACIALNDLAMDPENQEAISEGLPHLIAMLYSPHDDVQMYAASCLANTAMDNPKIQRAVRENGGLEPMIDLLSSPLMCTQGCAAASLEVLIKDCPESQLRALNSGIVDPVVLLLKSKAHSVHTNAARAIESLAKNCPQAQAVLQDENSLILLRRLLKVRNSEVKVCSGSALWAIAGSQIKNRRLVANFMGIDTVVDLMTTPNDKLYYVCSEALGTLATELGSNQSKVVDLGGILPLVEILLSQTSEEVYISVLHTLGLLLTKPGLVPSTSLQKAIAETRGLTVLTALVVSPLSELLRVKAACTLSKLILNNPENESKLMQQDSFSHYSLLKLLSSTDLLVRLLAGEALSIFVFNSPKKLQMVEAHGRLNVSNFLSLLTSPDEVHRAHGAFQLIILSKLLVGVDPAEGSIHGIKLLVQLAASQEERTKLDSCNFLACLARCKEGIPITAVMAGAITPLIDTLLSRNPPLEEVASTALGYYTYQPMASRLIRSRFRTEPELFGIFSKYIKYVTVSRQFLDEWNYIEKVGLPSLSLEKRGGPAIGSGWKHSRASVPTTKSDFVTQRALDRRPTMERILLHSSPSLPGDMANPRNSLLLQRKLNLFKETEEKKKRGGKDKVKKASIHVHGNL</sequence>
<dbReference type="InterPro" id="IPR011989">
    <property type="entry name" value="ARM-like"/>
</dbReference>
<feature type="repeat" description="ARM" evidence="2">
    <location>
        <begin position="811"/>
        <end position="853"/>
    </location>
</feature>
<evidence type="ECO:0000313" key="4">
    <source>
        <dbReference type="EnsemblMetazoa" id="Aqu2.1.41068_001"/>
    </source>
</evidence>
<gene>
    <name evidence="4" type="primary">100634134</name>
</gene>
<dbReference type="eggNOG" id="KOG4177">
    <property type="taxonomic scope" value="Eukaryota"/>
</dbReference>
<dbReference type="SUPFAM" id="SSF48371">
    <property type="entry name" value="ARM repeat"/>
    <property type="match status" value="2"/>
</dbReference>
<accession>A0A1X7VNV5</accession>
<dbReference type="Pfam" id="PF12796">
    <property type="entry name" value="Ank_2"/>
    <property type="match status" value="2"/>
</dbReference>
<organism evidence="4">
    <name type="scientific">Amphimedon queenslandica</name>
    <name type="common">Sponge</name>
    <dbReference type="NCBI Taxonomy" id="400682"/>
    <lineage>
        <taxon>Eukaryota</taxon>
        <taxon>Metazoa</taxon>
        <taxon>Porifera</taxon>
        <taxon>Demospongiae</taxon>
        <taxon>Heteroscleromorpha</taxon>
        <taxon>Haplosclerida</taxon>
        <taxon>Niphatidae</taxon>
        <taxon>Amphimedon</taxon>
    </lineage>
</organism>
<evidence type="ECO:0000256" key="2">
    <source>
        <dbReference type="PROSITE-ProRule" id="PRU00259"/>
    </source>
</evidence>
<feature type="repeat" description="ARM" evidence="2">
    <location>
        <begin position="772"/>
        <end position="809"/>
    </location>
</feature>
<dbReference type="Gene3D" id="1.25.40.20">
    <property type="entry name" value="Ankyrin repeat-containing domain"/>
    <property type="match status" value="2"/>
</dbReference>
<dbReference type="OrthoDB" id="1683831at2759"/>
<dbReference type="OMA" id="FMGLFKT"/>
<dbReference type="PANTHER" id="PTHR46464:SF1">
    <property type="entry name" value="ANKYRIN AND ARMADILLO REPEAT-CONTAINING PROTEIN"/>
    <property type="match status" value="1"/>
</dbReference>
<dbReference type="Pfam" id="PF00514">
    <property type="entry name" value="Arm"/>
    <property type="match status" value="1"/>
</dbReference>
<feature type="repeat" description="ANK" evidence="1">
    <location>
        <begin position="628"/>
        <end position="660"/>
    </location>
</feature>
<dbReference type="SMART" id="SM00248">
    <property type="entry name" value="ANK"/>
    <property type="match status" value="5"/>
</dbReference>
<dbReference type="PROSITE" id="PS50176">
    <property type="entry name" value="ARM_REPEAT"/>
    <property type="match status" value="2"/>
</dbReference>
<dbReference type="STRING" id="400682.A0A1X7VNV5"/>
<evidence type="ECO:0000256" key="3">
    <source>
        <dbReference type="SAM" id="MobiDB-lite"/>
    </source>
</evidence>
<feature type="region of interest" description="Disordered" evidence="3">
    <location>
        <begin position="1395"/>
        <end position="1418"/>
    </location>
</feature>
<keyword evidence="5" id="KW-1185">Reference proteome</keyword>
<evidence type="ECO:0000313" key="5">
    <source>
        <dbReference type="Proteomes" id="UP000007879"/>
    </source>
</evidence>
<dbReference type="SUPFAM" id="SSF48403">
    <property type="entry name" value="Ankyrin repeat"/>
    <property type="match status" value="1"/>
</dbReference>
<proteinExistence type="predicted"/>
<dbReference type="Gene3D" id="1.25.10.10">
    <property type="entry name" value="Leucine-rich Repeat Variant"/>
    <property type="match status" value="3"/>
</dbReference>
<keyword evidence="1" id="KW-0040">ANK repeat</keyword>
<reference evidence="4" key="2">
    <citation type="submission" date="2017-05" db="UniProtKB">
        <authorList>
            <consortium name="EnsemblMetazoa"/>
        </authorList>
    </citation>
    <scope>IDENTIFICATION</scope>
</reference>
<feature type="compositionally biased region" description="Basic residues" evidence="3">
    <location>
        <begin position="1400"/>
        <end position="1412"/>
    </location>
</feature>
<dbReference type="Proteomes" id="UP000007879">
    <property type="component" value="Unassembled WGS sequence"/>
</dbReference>
<dbReference type="PANTHER" id="PTHR46464">
    <property type="entry name" value="ANK_REP_REGION DOMAIN-CONTAINING PROTEIN"/>
    <property type="match status" value="1"/>
</dbReference>
<protein>
    <submittedName>
        <fullName evidence="4">Uncharacterized protein</fullName>
    </submittedName>
</protein>
<dbReference type="InterPro" id="IPR000225">
    <property type="entry name" value="Armadillo"/>
</dbReference>
<feature type="repeat" description="ANK" evidence="1">
    <location>
        <begin position="560"/>
        <end position="592"/>
    </location>
</feature>
<reference evidence="5" key="1">
    <citation type="journal article" date="2010" name="Nature">
        <title>The Amphimedon queenslandica genome and the evolution of animal complexity.</title>
        <authorList>
            <person name="Srivastava M."/>
            <person name="Simakov O."/>
            <person name="Chapman J."/>
            <person name="Fahey B."/>
            <person name="Gauthier M.E."/>
            <person name="Mitros T."/>
            <person name="Richards G.S."/>
            <person name="Conaco C."/>
            <person name="Dacre M."/>
            <person name="Hellsten U."/>
            <person name="Larroux C."/>
            <person name="Putnam N.H."/>
            <person name="Stanke M."/>
            <person name="Adamska M."/>
            <person name="Darling A."/>
            <person name="Degnan S.M."/>
            <person name="Oakley T.H."/>
            <person name="Plachetzki D.C."/>
            <person name="Zhai Y."/>
            <person name="Adamski M."/>
            <person name="Calcino A."/>
            <person name="Cummins S.F."/>
            <person name="Goodstein D.M."/>
            <person name="Harris C."/>
            <person name="Jackson D.J."/>
            <person name="Leys S.P."/>
            <person name="Shu S."/>
            <person name="Woodcroft B.J."/>
            <person name="Vervoort M."/>
            <person name="Kosik K.S."/>
            <person name="Manning G."/>
            <person name="Degnan B.M."/>
            <person name="Rokhsar D.S."/>
        </authorList>
    </citation>
    <scope>NUCLEOTIDE SEQUENCE [LARGE SCALE GENOMIC DNA]</scope>
</reference>
<dbReference type="PROSITE" id="PS50297">
    <property type="entry name" value="ANK_REP_REGION"/>
    <property type="match status" value="3"/>
</dbReference>
<name>A0A1X7VNV5_AMPQE</name>
<feature type="repeat" description="ANK" evidence="1">
    <location>
        <begin position="526"/>
        <end position="552"/>
    </location>
</feature>
<evidence type="ECO:0000256" key="1">
    <source>
        <dbReference type="PROSITE-ProRule" id="PRU00023"/>
    </source>
</evidence>
<dbReference type="PROSITE" id="PS50088">
    <property type="entry name" value="ANK_REPEAT"/>
    <property type="match status" value="3"/>
</dbReference>
<dbReference type="InterPro" id="IPR016024">
    <property type="entry name" value="ARM-type_fold"/>
</dbReference>
<dbReference type="EnsemblMetazoa" id="Aqu2.1.41068_001">
    <property type="protein sequence ID" value="Aqu2.1.41068_001"/>
    <property type="gene ID" value="Aqu2.1.41068"/>
</dbReference>
<dbReference type="SMART" id="SM00185">
    <property type="entry name" value="ARM"/>
    <property type="match status" value="9"/>
</dbReference>
<dbReference type="KEGG" id="aqu:100634134"/>
<dbReference type="InParanoid" id="A0A1X7VNV5"/>
<dbReference type="EnsemblMetazoa" id="XM_003383687.3">
    <property type="protein sequence ID" value="XP_003383735.2"/>
    <property type="gene ID" value="LOC100634134"/>
</dbReference>